<evidence type="ECO:0000256" key="6">
    <source>
        <dbReference type="ARBA" id="ARBA00023065"/>
    </source>
</evidence>
<dbReference type="PANTHER" id="PTHR30069:SF53">
    <property type="entry name" value="COLICIN I RECEPTOR-RELATED"/>
    <property type="match status" value="1"/>
</dbReference>
<keyword evidence="7 11" id="KW-0798">TonB box</keyword>
<dbReference type="Proteomes" id="UP001595692">
    <property type="component" value="Unassembled WGS sequence"/>
</dbReference>
<keyword evidence="2 11" id="KW-0813">Transport</keyword>
<evidence type="ECO:0000259" key="13">
    <source>
        <dbReference type="Pfam" id="PF00593"/>
    </source>
</evidence>
<evidence type="ECO:0000256" key="2">
    <source>
        <dbReference type="ARBA" id="ARBA00022448"/>
    </source>
</evidence>
<evidence type="ECO:0000259" key="14">
    <source>
        <dbReference type="Pfam" id="PF07715"/>
    </source>
</evidence>
<dbReference type="InterPro" id="IPR012910">
    <property type="entry name" value="Plug_dom"/>
</dbReference>
<feature type="signal peptide" evidence="11">
    <location>
        <begin position="1"/>
        <end position="17"/>
    </location>
</feature>
<evidence type="ECO:0000256" key="1">
    <source>
        <dbReference type="ARBA" id="ARBA00004571"/>
    </source>
</evidence>
<evidence type="ECO:0000256" key="10">
    <source>
        <dbReference type="ARBA" id="ARBA00023237"/>
    </source>
</evidence>
<dbReference type="InterPro" id="IPR000531">
    <property type="entry name" value="Beta-barrel_TonB"/>
</dbReference>
<evidence type="ECO:0000256" key="3">
    <source>
        <dbReference type="ARBA" id="ARBA00022452"/>
    </source>
</evidence>
<dbReference type="InterPro" id="IPR039426">
    <property type="entry name" value="TonB-dep_rcpt-like"/>
</dbReference>
<reference evidence="16" key="1">
    <citation type="journal article" date="2019" name="Int. J. Syst. Evol. Microbiol.">
        <title>The Global Catalogue of Microorganisms (GCM) 10K type strain sequencing project: providing services to taxonomists for standard genome sequencing and annotation.</title>
        <authorList>
            <consortium name="The Broad Institute Genomics Platform"/>
            <consortium name="The Broad Institute Genome Sequencing Center for Infectious Disease"/>
            <person name="Wu L."/>
            <person name="Ma J."/>
        </authorList>
    </citation>
    <scope>NUCLEOTIDE SEQUENCE [LARGE SCALE GENOMIC DNA]</scope>
    <source>
        <strain evidence="16">CCUG 54939</strain>
    </source>
</reference>
<feature type="short sequence motif" description="TonB box" evidence="11">
    <location>
        <begin position="26"/>
        <end position="33"/>
    </location>
</feature>
<dbReference type="Gene3D" id="2.40.170.20">
    <property type="entry name" value="TonB-dependent receptor, beta-barrel domain"/>
    <property type="match status" value="1"/>
</dbReference>
<dbReference type="InterPro" id="IPR010101">
    <property type="entry name" value="B12_transptr_BtuB"/>
</dbReference>
<dbReference type="RefSeq" id="WP_377151212.1">
    <property type="nucleotide sequence ID" value="NZ_JBHSAF010000003.1"/>
</dbReference>
<gene>
    <name evidence="11" type="primary">btuB</name>
    <name evidence="15" type="ORF">ACFOSS_05885</name>
</gene>
<comment type="similarity">
    <text evidence="11">Belongs to the TonB-dependent receptor family. BtuB (TC 1.B.14.3.1) subfamily.</text>
</comment>
<organism evidence="15 16">
    <name type="scientific">Pseudaeromonas sharmana</name>
    <dbReference type="NCBI Taxonomy" id="328412"/>
    <lineage>
        <taxon>Bacteria</taxon>
        <taxon>Pseudomonadati</taxon>
        <taxon>Pseudomonadota</taxon>
        <taxon>Gammaproteobacteria</taxon>
        <taxon>Aeromonadales</taxon>
        <taxon>Aeromonadaceae</taxon>
        <taxon>Pseudaeromonas</taxon>
    </lineage>
</organism>
<evidence type="ECO:0000256" key="11">
    <source>
        <dbReference type="HAMAP-Rule" id="MF_01531"/>
    </source>
</evidence>
<evidence type="ECO:0000256" key="5">
    <source>
        <dbReference type="ARBA" id="ARBA00022729"/>
    </source>
</evidence>
<keyword evidence="4 11" id="KW-0812">Transmembrane</keyword>
<feature type="chain" id="PRO_5044939402" description="Vitamin B12 transporter BtuB" evidence="11">
    <location>
        <begin position="18"/>
        <end position="622"/>
    </location>
</feature>
<evidence type="ECO:0000256" key="8">
    <source>
        <dbReference type="ARBA" id="ARBA00023114"/>
    </source>
</evidence>
<dbReference type="HAMAP" id="MF_01531">
    <property type="entry name" value="BtuB"/>
    <property type="match status" value="1"/>
</dbReference>
<dbReference type="InterPro" id="IPR037066">
    <property type="entry name" value="Plug_dom_sf"/>
</dbReference>
<dbReference type="PROSITE" id="PS52016">
    <property type="entry name" value="TONB_DEPENDENT_REC_3"/>
    <property type="match status" value="1"/>
</dbReference>
<evidence type="ECO:0000256" key="12">
    <source>
        <dbReference type="PROSITE-ProRule" id="PRU01360"/>
    </source>
</evidence>
<keyword evidence="8 11" id="KW-0626">Porin</keyword>
<keyword evidence="3 11" id="KW-1134">Transmembrane beta strand</keyword>
<dbReference type="Pfam" id="PF00593">
    <property type="entry name" value="TonB_dep_Rec_b-barrel"/>
    <property type="match status" value="1"/>
</dbReference>
<comment type="function">
    <text evidence="11">Involved in the active translocation of vitamin B12 (cyanocobalamin) across the outer membrane to the periplasmic space. It derives its energy for transport by interacting with the trans-periplasmic membrane protein TonB.</text>
</comment>
<dbReference type="EMBL" id="JBHSAF010000003">
    <property type="protein sequence ID" value="MFC3912995.1"/>
    <property type="molecule type" value="Genomic_DNA"/>
</dbReference>
<evidence type="ECO:0000256" key="9">
    <source>
        <dbReference type="ARBA" id="ARBA00023136"/>
    </source>
</evidence>
<keyword evidence="15" id="KW-0675">Receptor</keyword>
<keyword evidence="5 11" id="KW-0732">Signal</keyword>
<comment type="caution">
    <text evidence="15">The sequence shown here is derived from an EMBL/GenBank/DDBJ whole genome shotgun (WGS) entry which is preliminary data.</text>
</comment>
<feature type="short sequence motif" description="TonB C-terminal box" evidence="11">
    <location>
        <begin position="605"/>
        <end position="622"/>
    </location>
</feature>
<keyword evidence="9 11" id="KW-0472">Membrane</keyword>
<keyword evidence="16" id="KW-1185">Reference proteome</keyword>
<evidence type="ECO:0000256" key="7">
    <source>
        <dbReference type="ARBA" id="ARBA00023077"/>
    </source>
</evidence>
<evidence type="ECO:0000256" key="4">
    <source>
        <dbReference type="ARBA" id="ARBA00022692"/>
    </source>
</evidence>
<dbReference type="Gene3D" id="2.170.130.10">
    <property type="entry name" value="TonB-dependent receptor, plug domain"/>
    <property type="match status" value="1"/>
</dbReference>
<keyword evidence="10 11" id="KW-0998">Cell outer membrane</keyword>
<dbReference type="SUPFAM" id="SSF56935">
    <property type="entry name" value="Porins"/>
    <property type="match status" value="1"/>
</dbReference>
<protein>
    <recommendedName>
        <fullName evidence="11">Vitamin B12 transporter BtuB</fullName>
    </recommendedName>
    <alternativeName>
        <fullName evidence="11">Cobalamin receptor</fullName>
    </alternativeName>
    <alternativeName>
        <fullName evidence="11">Outer membrane cobalamin translocator</fullName>
    </alternativeName>
</protein>
<feature type="domain" description="TonB-dependent receptor-like beta-barrel" evidence="13">
    <location>
        <begin position="257"/>
        <end position="596"/>
    </location>
</feature>
<proteinExistence type="inferred from homology"/>
<dbReference type="PANTHER" id="PTHR30069">
    <property type="entry name" value="TONB-DEPENDENT OUTER MEMBRANE RECEPTOR"/>
    <property type="match status" value="1"/>
</dbReference>
<sequence length="622" mass="69316" precursor="true">MKNTLLVAGLLPVAAMAASSSDTSPQQIVVTATRFAEPEASILAPVNIVTRQEIDRLQAKSVTDVVRTLPGVETISYGGKGQSSSTAVRGGTSSQTLVLIDGVRFNSVTSGGADLNALPLNQVERIEYVRGARASIYGADAIGGVINIITRPDAGTNAHKFSAGVGSRDEREASWSSSVQVSDVGQLKAAAGYQDEEGYNVHPVAGINDGDTHGYTGYNALLDYQHQLNEQWGLFAGGRWFRNKAQYDNSYDNAWGSQHQRSETWSDNQSYQLGGRYHQNNYQSELQGNFGRENIYNYPDGQSRSESQNQTFIRQYNVSWLHDLNLNDAWRLGAGVDWRREKLDDDSISDGNAYPEATHGRDNTGVYSLLQYQLQAWQAELSGRSDDNEEYGRHNTWQTGAGWRFLNDYRLSVRYGTGFRAPSFNDLYYPDPYMPGNPDLQPEESRNREVMLDGITGLLTWRVTGYRNDIDQMIQWAPNSSGLWRPENVGQARIDGLELEGEFDTGWLAHRLSVEFKDPEDRASGKQLQRIARRSAKWVAQGDWMQYSGSLSWIYQGERYDDASNSVTLGGYSLWDLALAYKPGADWKLNGKIANLLDKEYETAQGYPAAGRGFYVSVDYSL</sequence>
<accession>A0ABV8CLX1</accession>
<evidence type="ECO:0000313" key="16">
    <source>
        <dbReference type="Proteomes" id="UP001595692"/>
    </source>
</evidence>
<comment type="subcellular location">
    <subcellularLocation>
        <location evidence="1 11 12">Cell outer membrane</location>
        <topology evidence="1 11 12">Multi-pass membrane protein</topology>
    </subcellularLocation>
</comment>
<keyword evidence="6 11" id="KW-0406">Ion transport</keyword>
<evidence type="ECO:0000313" key="15">
    <source>
        <dbReference type="EMBL" id="MFC3912995.1"/>
    </source>
</evidence>
<name>A0ABV8CLX1_9GAMM</name>
<dbReference type="Pfam" id="PF07715">
    <property type="entry name" value="Plug"/>
    <property type="match status" value="1"/>
</dbReference>
<feature type="domain" description="TonB-dependent receptor plug" evidence="14">
    <location>
        <begin position="41"/>
        <end position="145"/>
    </location>
</feature>
<dbReference type="CDD" id="cd01347">
    <property type="entry name" value="ligand_gated_channel"/>
    <property type="match status" value="1"/>
</dbReference>
<dbReference type="InterPro" id="IPR036942">
    <property type="entry name" value="Beta-barrel_TonB_sf"/>
</dbReference>